<keyword evidence="2" id="KW-0472">Membrane</keyword>
<sequence>MSEFTVPAGNAPPFAVVTATDRTGWIIITLAYGLSWVLLFSVIRICIRLTIAPPFGLDDVFLGLATIFTIAQSSTTLYAASRGLGKSVELLSPEALTEVQKLFYSSTILLNFALGLSKCSIAALLLRMTPVRRQLLVFKGALVFLATWTVASILAVALQCNLSHPWVLVGEECPGMFLRWKIVESLDVITELGLFALVLYLVWNVRLQTMQKATVVIVFALRLPIIMIIAFRIATFDEAGYTTNPTLDETLFIIWSQAELGFSIVAATLPTLRRFISGLATYYGALNQKKANEGSTYEIRLEGETSKIPLASVTKSVDHEGRRFAQPDTQPNEKQPLRNSILGRASKNGGCSASDSNQDCQIGNRNNEQQPLGEWGNRGVTATHVVAQDSNSRGSNESQQMIIKSMSWAVEHESNWPI</sequence>
<protein>
    <recommendedName>
        <fullName evidence="3">Rhodopsin domain-containing protein</fullName>
    </recommendedName>
</protein>
<evidence type="ECO:0000259" key="3">
    <source>
        <dbReference type="Pfam" id="PF20684"/>
    </source>
</evidence>
<feature type="transmembrane region" description="Helical" evidence="2">
    <location>
        <begin position="136"/>
        <end position="158"/>
    </location>
</feature>
<feature type="region of interest" description="Disordered" evidence="1">
    <location>
        <begin position="322"/>
        <end position="376"/>
    </location>
</feature>
<dbReference type="EMBL" id="KE721223">
    <property type="protein sequence ID" value="ERF71368.1"/>
    <property type="molecule type" value="Genomic_DNA"/>
</dbReference>
<evidence type="ECO:0000313" key="5">
    <source>
        <dbReference type="Proteomes" id="UP000019373"/>
    </source>
</evidence>
<keyword evidence="2" id="KW-0812">Transmembrane</keyword>
<feature type="transmembrane region" description="Helical" evidence="2">
    <location>
        <begin position="59"/>
        <end position="81"/>
    </location>
</feature>
<dbReference type="InterPro" id="IPR049326">
    <property type="entry name" value="Rhodopsin_dom_fungi"/>
</dbReference>
<proteinExistence type="predicted"/>
<accession>U1GGX7</accession>
<keyword evidence="2" id="KW-1133">Transmembrane helix</keyword>
<keyword evidence="5" id="KW-1185">Reference proteome</keyword>
<dbReference type="AlphaFoldDB" id="U1GGX7"/>
<dbReference type="PANTHER" id="PTHR39614:SF2">
    <property type="entry name" value="INTEGRAL MEMBRANE PROTEIN"/>
    <property type="match status" value="1"/>
</dbReference>
<feature type="transmembrane region" description="Helical" evidence="2">
    <location>
        <begin position="215"/>
        <end position="234"/>
    </location>
</feature>
<dbReference type="PANTHER" id="PTHR39614">
    <property type="entry name" value="INTEGRAL MEMBRANE PROTEIN"/>
    <property type="match status" value="1"/>
</dbReference>
<dbReference type="eggNOG" id="ENOG502SPVV">
    <property type="taxonomic scope" value="Eukaryota"/>
</dbReference>
<dbReference type="RefSeq" id="XP_007802985.1">
    <property type="nucleotide sequence ID" value="XM_007804794.1"/>
</dbReference>
<dbReference type="HOGENOM" id="CLU_036632_1_3_1"/>
<organism evidence="4 5">
    <name type="scientific">Endocarpon pusillum (strain Z07020 / HMAS-L-300199)</name>
    <name type="common">Lichen-forming fungus</name>
    <dbReference type="NCBI Taxonomy" id="1263415"/>
    <lineage>
        <taxon>Eukaryota</taxon>
        <taxon>Fungi</taxon>
        <taxon>Dikarya</taxon>
        <taxon>Ascomycota</taxon>
        <taxon>Pezizomycotina</taxon>
        <taxon>Eurotiomycetes</taxon>
        <taxon>Chaetothyriomycetidae</taxon>
        <taxon>Verrucariales</taxon>
        <taxon>Verrucariaceae</taxon>
        <taxon>Endocarpon</taxon>
    </lineage>
</organism>
<dbReference type="GeneID" id="19244157"/>
<feature type="transmembrane region" description="Helical" evidence="2">
    <location>
        <begin position="101"/>
        <end position="124"/>
    </location>
</feature>
<evidence type="ECO:0000256" key="1">
    <source>
        <dbReference type="SAM" id="MobiDB-lite"/>
    </source>
</evidence>
<reference evidence="5" key="1">
    <citation type="journal article" date="2014" name="BMC Genomics">
        <title>Genome characteristics reveal the impact of lichenization on lichen-forming fungus Endocarpon pusillum Hedwig (Verrucariales, Ascomycota).</title>
        <authorList>
            <person name="Wang Y.-Y."/>
            <person name="Liu B."/>
            <person name="Zhang X.-Y."/>
            <person name="Zhou Q.-M."/>
            <person name="Zhang T."/>
            <person name="Li H."/>
            <person name="Yu Y.-F."/>
            <person name="Zhang X.-L."/>
            <person name="Hao X.-Y."/>
            <person name="Wang M."/>
            <person name="Wang L."/>
            <person name="Wei J.-C."/>
        </authorList>
    </citation>
    <scope>NUCLEOTIDE SEQUENCE [LARGE SCALE GENOMIC DNA]</scope>
    <source>
        <strain evidence="5">Z07020 / HMAS-L-300199</strain>
    </source>
</reference>
<dbReference type="OrthoDB" id="3918601at2759"/>
<dbReference type="OMA" id="DDKHHAG"/>
<evidence type="ECO:0000313" key="4">
    <source>
        <dbReference type="EMBL" id="ERF71368.1"/>
    </source>
</evidence>
<feature type="domain" description="Rhodopsin" evidence="3">
    <location>
        <begin position="43"/>
        <end position="276"/>
    </location>
</feature>
<gene>
    <name evidence="4" type="ORF">EPUS_09332</name>
</gene>
<evidence type="ECO:0000256" key="2">
    <source>
        <dbReference type="SAM" id="Phobius"/>
    </source>
</evidence>
<feature type="compositionally biased region" description="Polar residues" evidence="1">
    <location>
        <begin position="349"/>
        <end position="370"/>
    </location>
</feature>
<feature type="transmembrane region" description="Helical" evidence="2">
    <location>
        <begin position="178"/>
        <end position="203"/>
    </location>
</feature>
<dbReference type="Proteomes" id="UP000019373">
    <property type="component" value="Unassembled WGS sequence"/>
</dbReference>
<dbReference type="Pfam" id="PF20684">
    <property type="entry name" value="Fung_rhodopsin"/>
    <property type="match status" value="1"/>
</dbReference>
<name>U1GGX7_ENDPU</name>
<feature type="transmembrane region" description="Helical" evidence="2">
    <location>
        <begin position="254"/>
        <end position="272"/>
    </location>
</feature>
<feature type="transmembrane region" description="Helical" evidence="2">
    <location>
        <begin position="25"/>
        <end position="47"/>
    </location>
</feature>